<dbReference type="STRING" id="2074.BG845_00287"/>
<reference evidence="2 3" key="1">
    <citation type="submission" date="2016-09" db="EMBL/GenBank/DDBJ databases">
        <title>Pseudonocardia autotrophica DSM535, a candidate organism with high potential of specific P450 cytochromes.</title>
        <authorList>
            <person name="Grumaz C."/>
            <person name="Vainshtein Y."/>
            <person name="Kirstahler P."/>
            <person name="Sohn K."/>
        </authorList>
    </citation>
    <scope>NUCLEOTIDE SEQUENCE [LARGE SCALE GENOMIC DNA]</scope>
    <source>
        <strain evidence="2 3">DSM 535</strain>
    </source>
</reference>
<organism evidence="2 3">
    <name type="scientific">Pseudonocardia autotrophica</name>
    <name type="common">Amycolata autotrophica</name>
    <name type="synonym">Nocardia autotrophica</name>
    <dbReference type="NCBI Taxonomy" id="2074"/>
    <lineage>
        <taxon>Bacteria</taxon>
        <taxon>Bacillati</taxon>
        <taxon>Actinomycetota</taxon>
        <taxon>Actinomycetes</taxon>
        <taxon>Pseudonocardiales</taxon>
        <taxon>Pseudonocardiaceae</taxon>
        <taxon>Pseudonocardia</taxon>
    </lineage>
</organism>
<evidence type="ECO:0000259" key="1">
    <source>
        <dbReference type="Pfam" id="PF01261"/>
    </source>
</evidence>
<dbReference type="AlphaFoldDB" id="A0A1Y2N9M0"/>
<dbReference type="Pfam" id="PF01261">
    <property type="entry name" value="AP_endonuc_2"/>
    <property type="match status" value="1"/>
</dbReference>
<dbReference type="InterPro" id="IPR013022">
    <property type="entry name" value="Xyl_isomerase-like_TIM-brl"/>
</dbReference>
<dbReference type="InterPro" id="IPR050312">
    <property type="entry name" value="IolE/XylAMocC-like"/>
</dbReference>
<accession>A0A1Y2N9M0</accession>
<dbReference type="PANTHER" id="PTHR12110:SF47">
    <property type="match status" value="1"/>
</dbReference>
<dbReference type="OrthoDB" id="3248123at2"/>
<name>A0A1Y2N9M0_PSEAH</name>
<protein>
    <submittedName>
        <fullName evidence="2">Fructoselysine 3-epimerase</fullName>
    </submittedName>
</protein>
<proteinExistence type="predicted"/>
<feature type="domain" description="Xylose isomerase-like TIM barrel" evidence="1">
    <location>
        <begin position="44"/>
        <end position="271"/>
    </location>
</feature>
<gene>
    <name evidence="2" type="ORF">BG845_00287</name>
</gene>
<dbReference type="Proteomes" id="UP000194360">
    <property type="component" value="Unassembled WGS sequence"/>
</dbReference>
<keyword evidence="3" id="KW-1185">Reference proteome</keyword>
<dbReference type="EMBL" id="MIGB01000001">
    <property type="protein sequence ID" value="OSY44166.1"/>
    <property type="molecule type" value="Genomic_DNA"/>
</dbReference>
<dbReference type="Gene3D" id="3.20.20.150">
    <property type="entry name" value="Divalent-metal-dependent TIM barrel enzymes"/>
    <property type="match status" value="1"/>
</dbReference>
<dbReference type="SUPFAM" id="SSF51658">
    <property type="entry name" value="Xylose isomerase-like"/>
    <property type="match status" value="1"/>
</dbReference>
<evidence type="ECO:0000313" key="3">
    <source>
        <dbReference type="Proteomes" id="UP000194360"/>
    </source>
</evidence>
<dbReference type="PANTHER" id="PTHR12110">
    <property type="entry name" value="HYDROXYPYRUVATE ISOMERASE"/>
    <property type="match status" value="1"/>
</dbReference>
<sequence length="297" mass="31829">MSDGEATPRIVAPSFRLPAPADSSIPPVLLSTASVYPEGVAAAFEIAADLHYDGVELMIWTDPVSQDPRAVERLVQRHGVPVTAVHAPCLAVTQRVWGADPVHRLRRTVEVAARLGARTVVVHPPFRWQRRYAGVFADEVARAKEFRGVTLPVENMFPVTRGGISTVPYALGHDPTDIGFGAYTLDLSHTAAAGVDALALLDRMGDDLTHLHLTDGSGAPKDEHLVPGRGAQPCAEVCQRLADNGFADRGGTVALEVSTRRCRTRQDRVGLLAESLLFARLHLAQTGRPAPVAAGSR</sequence>
<dbReference type="InterPro" id="IPR036237">
    <property type="entry name" value="Xyl_isomerase-like_sf"/>
</dbReference>
<evidence type="ECO:0000313" key="2">
    <source>
        <dbReference type="EMBL" id="OSY44166.1"/>
    </source>
</evidence>
<comment type="caution">
    <text evidence="2">The sequence shown here is derived from an EMBL/GenBank/DDBJ whole genome shotgun (WGS) entry which is preliminary data.</text>
</comment>